<dbReference type="InterPro" id="IPR051782">
    <property type="entry name" value="ABC_Transporter_VariousFunc"/>
</dbReference>
<protein>
    <submittedName>
        <fullName evidence="5">ABC transporter ATP-binding protein</fullName>
    </submittedName>
</protein>
<dbReference type="SMART" id="SM00382">
    <property type="entry name" value="AAA"/>
    <property type="match status" value="1"/>
</dbReference>
<evidence type="ECO:0000256" key="3">
    <source>
        <dbReference type="ARBA" id="ARBA00022840"/>
    </source>
</evidence>
<dbReference type="Proteomes" id="UP001501791">
    <property type="component" value="Unassembled WGS sequence"/>
</dbReference>
<dbReference type="InterPro" id="IPR027417">
    <property type="entry name" value="P-loop_NTPase"/>
</dbReference>
<sequence length="257" mass="26919">MTTQQIPAQALAIAGLRKTFGAKTAVDDVHLSVPVGACYGIVGPNGAGKTTTLSMAVGLLRPDAGRVQVFGHDVWADPVAAKALFGVLPDGYALPDRLTARELLHLLGALRGLERGEIEQRTDSLIDLMELGGAGSTLIADYSAGMTKKIGIATAMLHNPRLLILDEPFEAVDPVSAVAIRRVLMEYVHSGGAVVISSHSMLLVESICTHVAVMVGGKVAADGTLAEVRAGGSLEDAFMRLSGSEPVDQELLAWFGR</sequence>
<keyword evidence="6" id="KW-1185">Reference proteome</keyword>
<dbReference type="GO" id="GO:0005524">
    <property type="term" value="F:ATP binding"/>
    <property type="evidence" value="ECO:0007669"/>
    <property type="project" value="UniProtKB-KW"/>
</dbReference>
<reference evidence="5 6" key="1">
    <citation type="journal article" date="2019" name="Int. J. Syst. Evol. Microbiol.">
        <title>The Global Catalogue of Microorganisms (GCM) 10K type strain sequencing project: providing services to taxonomists for standard genome sequencing and annotation.</title>
        <authorList>
            <consortium name="The Broad Institute Genomics Platform"/>
            <consortium name="The Broad Institute Genome Sequencing Center for Infectious Disease"/>
            <person name="Wu L."/>
            <person name="Ma J."/>
        </authorList>
    </citation>
    <scope>NUCLEOTIDE SEQUENCE [LARGE SCALE GENOMIC DNA]</scope>
    <source>
        <strain evidence="5 6">JCM 13319</strain>
    </source>
</reference>
<dbReference type="CDD" id="cd03230">
    <property type="entry name" value="ABC_DR_subfamily_A"/>
    <property type="match status" value="1"/>
</dbReference>
<dbReference type="Pfam" id="PF00005">
    <property type="entry name" value="ABC_tran"/>
    <property type="match status" value="1"/>
</dbReference>
<proteinExistence type="predicted"/>
<evidence type="ECO:0000313" key="6">
    <source>
        <dbReference type="Proteomes" id="UP001501791"/>
    </source>
</evidence>
<dbReference type="InterPro" id="IPR003593">
    <property type="entry name" value="AAA+_ATPase"/>
</dbReference>
<evidence type="ECO:0000256" key="1">
    <source>
        <dbReference type="ARBA" id="ARBA00022448"/>
    </source>
</evidence>
<dbReference type="PROSITE" id="PS50893">
    <property type="entry name" value="ABC_TRANSPORTER_2"/>
    <property type="match status" value="1"/>
</dbReference>
<keyword evidence="2" id="KW-0547">Nucleotide-binding</keyword>
<name>A0ABN2CGU3_9MICO</name>
<dbReference type="SUPFAM" id="SSF52540">
    <property type="entry name" value="P-loop containing nucleoside triphosphate hydrolases"/>
    <property type="match status" value="1"/>
</dbReference>
<comment type="caution">
    <text evidence="5">The sequence shown here is derived from an EMBL/GenBank/DDBJ whole genome shotgun (WGS) entry which is preliminary data.</text>
</comment>
<gene>
    <name evidence="5" type="ORF">GCM10009691_34710</name>
</gene>
<dbReference type="EMBL" id="BAAALY010000016">
    <property type="protein sequence ID" value="GAA1557636.1"/>
    <property type="molecule type" value="Genomic_DNA"/>
</dbReference>
<evidence type="ECO:0000256" key="2">
    <source>
        <dbReference type="ARBA" id="ARBA00022741"/>
    </source>
</evidence>
<organism evidence="5 6">
    <name type="scientific">Brevibacterium picturae</name>
    <dbReference type="NCBI Taxonomy" id="260553"/>
    <lineage>
        <taxon>Bacteria</taxon>
        <taxon>Bacillati</taxon>
        <taxon>Actinomycetota</taxon>
        <taxon>Actinomycetes</taxon>
        <taxon>Micrococcales</taxon>
        <taxon>Brevibacteriaceae</taxon>
        <taxon>Brevibacterium</taxon>
    </lineage>
</organism>
<dbReference type="PANTHER" id="PTHR42939:SF1">
    <property type="entry name" value="ABC TRANSPORTER ATP-BINDING PROTEIN ALBC-RELATED"/>
    <property type="match status" value="1"/>
</dbReference>
<dbReference type="Gene3D" id="3.40.50.300">
    <property type="entry name" value="P-loop containing nucleotide triphosphate hydrolases"/>
    <property type="match status" value="1"/>
</dbReference>
<evidence type="ECO:0000259" key="4">
    <source>
        <dbReference type="PROSITE" id="PS50893"/>
    </source>
</evidence>
<accession>A0ABN2CGU3</accession>
<dbReference type="InterPro" id="IPR003439">
    <property type="entry name" value="ABC_transporter-like_ATP-bd"/>
</dbReference>
<dbReference type="RefSeq" id="WP_346037001.1">
    <property type="nucleotide sequence ID" value="NZ_BAAALY010000016.1"/>
</dbReference>
<feature type="domain" description="ABC transporter" evidence="4">
    <location>
        <begin position="11"/>
        <end position="241"/>
    </location>
</feature>
<keyword evidence="1" id="KW-0813">Transport</keyword>
<evidence type="ECO:0000313" key="5">
    <source>
        <dbReference type="EMBL" id="GAA1557636.1"/>
    </source>
</evidence>
<dbReference type="PANTHER" id="PTHR42939">
    <property type="entry name" value="ABC TRANSPORTER ATP-BINDING PROTEIN ALBC-RELATED"/>
    <property type="match status" value="1"/>
</dbReference>
<keyword evidence="3 5" id="KW-0067">ATP-binding</keyword>